<dbReference type="InterPro" id="IPR003758">
    <property type="entry name" value="LpxK"/>
</dbReference>
<evidence type="ECO:0000256" key="2">
    <source>
        <dbReference type="ARBA" id="ARBA00004870"/>
    </source>
</evidence>
<dbReference type="HAMAP" id="MF_00409">
    <property type="entry name" value="LpxK"/>
    <property type="match status" value="1"/>
</dbReference>
<comment type="similarity">
    <text evidence="13">Belongs to the LpxK family.</text>
</comment>
<evidence type="ECO:0000313" key="15">
    <source>
        <dbReference type="Proteomes" id="UP001595796"/>
    </source>
</evidence>
<keyword evidence="9 13" id="KW-0418">Kinase</keyword>
<organism evidence="14 15">
    <name type="scientific">Flaviflagellibacter deserti</name>
    <dbReference type="NCBI Taxonomy" id="2267266"/>
    <lineage>
        <taxon>Bacteria</taxon>
        <taxon>Pseudomonadati</taxon>
        <taxon>Pseudomonadota</taxon>
        <taxon>Alphaproteobacteria</taxon>
        <taxon>Hyphomicrobiales</taxon>
        <taxon>Flaviflagellibacter</taxon>
    </lineage>
</organism>
<dbReference type="PANTHER" id="PTHR42724">
    <property type="entry name" value="TETRAACYLDISACCHARIDE 4'-KINASE"/>
    <property type="match status" value="1"/>
</dbReference>
<dbReference type="Pfam" id="PF02606">
    <property type="entry name" value="LpxK"/>
    <property type="match status" value="1"/>
</dbReference>
<accession>A0ABV9YV21</accession>
<dbReference type="PANTHER" id="PTHR42724:SF1">
    <property type="entry name" value="TETRAACYLDISACCHARIDE 4'-KINASE, MITOCHONDRIAL-RELATED"/>
    <property type="match status" value="1"/>
</dbReference>
<dbReference type="EC" id="2.7.1.130" evidence="3 13"/>
<gene>
    <name evidence="13 14" type="primary">lpxK</name>
    <name evidence="14" type="ORF">ACFPFW_01310</name>
</gene>
<keyword evidence="8 13" id="KW-0547">Nucleotide-binding</keyword>
<sequence length="334" mass="34796">MRAPDWWWRDRPTNLARFLEPLGSIIGVITARRLAERGGRADIPVICVGNPVAGGAGKTPTAIAVAGILKRNGRRPVFLSRGYGGRLAGPVQVDPARHGSVDVGDEPLLLARYAPAIVSGDRLEGAALAASLGDVIVMDDGFQNPSLSKDLSLLVVDGGSGVGNGLCVPAGPLRAPLDEQLARAQGLVLIGKGAAGERVASAAAGRGLAIHRGSLEPDRRAAAGLRGLDVLAFAGIGRPDKFADTLRSVGADVVQLTAFGDHHRFTAHEARALLMAAERAQLTLVTTEKDMVRLSGAADASVRELARRSRVLPVALVFEDGDALAVQISDVLRP</sequence>
<evidence type="ECO:0000256" key="4">
    <source>
        <dbReference type="ARBA" id="ARBA00016436"/>
    </source>
</evidence>
<dbReference type="SUPFAM" id="SSF52540">
    <property type="entry name" value="P-loop containing nucleoside triphosphate hydrolases"/>
    <property type="match status" value="1"/>
</dbReference>
<evidence type="ECO:0000256" key="12">
    <source>
        <dbReference type="ARBA" id="ARBA00029757"/>
    </source>
</evidence>
<feature type="binding site" evidence="13">
    <location>
        <begin position="52"/>
        <end position="59"/>
    </location>
    <ligand>
        <name>ATP</name>
        <dbReference type="ChEBI" id="CHEBI:30616"/>
    </ligand>
</feature>
<proteinExistence type="inferred from homology"/>
<evidence type="ECO:0000256" key="13">
    <source>
        <dbReference type="HAMAP-Rule" id="MF_00409"/>
    </source>
</evidence>
<dbReference type="Proteomes" id="UP001595796">
    <property type="component" value="Unassembled WGS sequence"/>
</dbReference>
<keyword evidence="15" id="KW-1185">Reference proteome</keyword>
<evidence type="ECO:0000256" key="9">
    <source>
        <dbReference type="ARBA" id="ARBA00022777"/>
    </source>
</evidence>
<dbReference type="GO" id="GO:0009029">
    <property type="term" value="F:lipid-A 4'-kinase activity"/>
    <property type="evidence" value="ECO:0007669"/>
    <property type="project" value="UniProtKB-EC"/>
</dbReference>
<comment type="function">
    <text evidence="1 13">Transfers the gamma-phosphate of ATP to the 4'-position of a tetraacyldisaccharide 1-phosphate intermediate (termed DS-1-P) to form tetraacyldisaccharide 1,4'-bis-phosphate (lipid IVA).</text>
</comment>
<evidence type="ECO:0000256" key="3">
    <source>
        <dbReference type="ARBA" id="ARBA00012071"/>
    </source>
</evidence>
<evidence type="ECO:0000256" key="10">
    <source>
        <dbReference type="ARBA" id="ARBA00022840"/>
    </source>
</evidence>
<name>A0ABV9YV21_9HYPH</name>
<dbReference type="InterPro" id="IPR027417">
    <property type="entry name" value="P-loop_NTPase"/>
</dbReference>
<evidence type="ECO:0000256" key="8">
    <source>
        <dbReference type="ARBA" id="ARBA00022741"/>
    </source>
</evidence>
<keyword evidence="11 13" id="KW-0443">Lipid metabolism</keyword>
<dbReference type="RefSeq" id="WP_114955423.1">
    <property type="nucleotide sequence ID" value="NZ_JBHSJF010000001.1"/>
</dbReference>
<evidence type="ECO:0000256" key="6">
    <source>
        <dbReference type="ARBA" id="ARBA00022556"/>
    </source>
</evidence>
<keyword evidence="7 13" id="KW-0808">Transferase</keyword>
<dbReference type="NCBIfam" id="TIGR00682">
    <property type="entry name" value="lpxK"/>
    <property type="match status" value="1"/>
</dbReference>
<keyword evidence="6 13" id="KW-0441">Lipid A biosynthesis</keyword>
<dbReference type="EMBL" id="JBHSJF010000001">
    <property type="protein sequence ID" value="MFC5066650.1"/>
    <property type="molecule type" value="Genomic_DNA"/>
</dbReference>
<evidence type="ECO:0000256" key="5">
    <source>
        <dbReference type="ARBA" id="ARBA00022516"/>
    </source>
</evidence>
<comment type="catalytic activity">
    <reaction evidence="13">
        <text>a lipid A disaccharide + ATP = a lipid IVA + ADP + H(+)</text>
        <dbReference type="Rhea" id="RHEA:67840"/>
        <dbReference type="ChEBI" id="CHEBI:15378"/>
        <dbReference type="ChEBI" id="CHEBI:30616"/>
        <dbReference type="ChEBI" id="CHEBI:176343"/>
        <dbReference type="ChEBI" id="CHEBI:176425"/>
        <dbReference type="ChEBI" id="CHEBI:456216"/>
        <dbReference type="EC" id="2.7.1.130"/>
    </reaction>
</comment>
<comment type="caution">
    <text evidence="14">The sequence shown here is derived from an EMBL/GenBank/DDBJ whole genome shotgun (WGS) entry which is preliminary data.</text>
</comment>
<reference evidence="15" key="1">
    <citation type="journal article" date="2019" name="Int. J. Syst. Evol. Microbiol.">
        <title>The Global Catalogue of Microorganisms (GCM) 10K type strain sequencing project: providing services to taxonomists for standard genome sequencing and annotation.</title>
        <authorList>
            <consortium name="The Broad Institute Genomics Platform"/>
            <consortium name="The Broad Institute Genome Sequencing Center for Infectious Disease"/>
            <person name="Wu L."/>
            <person name="Ma J."/>
        </authorList>
    </citation>
    <scope>NUCLEOTIDE SEQUENCE [LARGE SCALE GENOMIC DNA]</scope>
    <source>
        <strain evidence="15">CGMCC 1.16444</strain>
    </source>
</reference>
<evidence type="ECO:0000256" key="11">
    <source>
        <dbReference type="ARBA" id="ARBA00023098"/>
    </source>
</evidence>
<protein>
    <recommendedName>
        <fullName evidence="4 13">Tetraacyldisaccharide 4'-kinase</fullName>
        <ecNumber evidence="3 13">2.7.1.130</ecNumber>
    </recommendedName>
    <alternativeName>
        <fullName evidence="12 13">Lipid A 4'-kinase</fullName>
    </alternativeName>
</protein>
<evidence type="ECO:0000256" key="1">
    <source>
        <dbReference type="ARBA" id="ARBA00002274"/>
    </source>
</evidence>
<comment type="pathway">
    <text evidence="2 13">Glycolipid biosynthesis; lipid IV(A) biosynthesis; lipid IV(A) from (3R)-3-hydroxytetradecanoyl-[acyl-carrier-protein] and UDP-N-acetyl-alpha-D-glucosamine: step 6/6.</text>
</comment>
<keyword evidence="10 13" id="KW-0067">ATP-binding</keyword>
<evidence type="ECO:0000256" key="7">
    <source>
        <dbReference type="ARBA" id="ARBA00022679"/>
    </source>
</evidence>
<evidence type="ECO:0000313" key="14">
    <source>
        <dbReference type="EMBL" id="MFC5066650.1"/>
    </source>
</evidence>
<keyword evidence="5 13" id="KW-0444">Lipid biosynthesis</keyword>